<reference evidence="2" key="1">
    <citation type="submission" date="2021-09" db="EMBL/GenBank/DDBJ databases">
        <authorList>
            <person name="Martin H S."/>
        </authorList>
    </citation>
    <scope>NUCLEOTIDE SEQUENCE</scope>
</reference>
<keyword evidence="3" id="KW-1185">Reference proteome</keyword>
<protein>
    <submittedName>
        <fullName evidence="2">(African queen) hypothetical protein</fullName>
    </submittedName>
</protein>
<evidence type="ECO:0000313" key="3">
    <source>
        <dbReference type="Proteomes" id="UP000789524"/>
    </source>
</evidence>
<dbReference type="Proteomes" id="UP000789524">
    <property type="component" value="Unassembled WGS sequence"/>
</dbReference>
<accession>A0A8J2WBC2</accession>
<sequence length="104" mass="12132">MVLESAMRASGAAVSARRHHKGGTDNSGVTSGNPYRIYINEHLTRFNRLLFYKAREERKRHGLRSYGCGKEEYTCVVRLIRQYDVFEQKTIHVKFLAQHNFEID</sequence>
<dbReference type="EMBL" id="CAKASE010000079">
    <property type="protein sequence ID" value="CAG9579894.1"/>
    <property type="molecule type" value="Genomic_DNA"/>
</dbReference>
<dbReference type="AlphaFoldDB" id="A0A8J2WBC2"/>
<comment type="caution">
    <text evidence="2">The sequence shown here is derived from an EMBL/GenBank/DDBJ whole genome shotgun (WGS) entry which is preliminary data.</text>
</comment>
<feature type="region of interest" description="Disordered" evidence="1">
    <location>
        <begin position="1"/>
        <end position="30"/>
    </location>
</feature>
<organism evidence="2 3">
    <name type="scientific">Danaus chrysippus</name>
    <name type="common">African queen</name>
    <dbReference type="NCBI Taxonomy" id="151541"/>
    <lineage>
        <taxon>Eukaryota</taxon>
        <taxon>Metazoa</taxon>
        <taxon>Ecdysozoa</taxon>
        <taxon>Arthropoda</taxon>
        <taxon>Hexapoda</taxon>
        <taxon>Insecta</taxon>
        <taxon>Pterygota</taxon>
        <taxon>Neoptera</taxon>
        <taxon>Endopterygota</taxon>
        <taxon>Lepidoptera</taxon>
        <taxon>Glossata</taxon>
        <taxon>Ditrysia</taxon>
        <taxon>Papilionoidea</taxon>
        <taxon>Nymphalidae</taxon>
        <taxon>Danainae</taxon>
        <taxon>Danaini</taxon>
        <taxon>Danaina</taxon>
        <taxon>Danaus</taxon>
        <taxon>Anosia</taxon>
    </lineage>
</organism>
<evidence type="ECO:0000256" key="1">
    <source>
        <dbReference type="SAM" id="MobiDB-lite"/>
    </source>
</evidence>
<name>A0A8J2WBC2_9NEOP</name>
<dbReference type="OrthoDB" id="7484295at2759"/>
<evidence type="ECO:0000313" key="2">
    <source>
        <dbReference type="EMBL" id="CAG9579894.1"/>
    </source>
</evidence>
<proteinExistence type="predicted"/>
<gene>
    <name evidence="2" type="ORF">DCHRY22_LOCUS13432</name>
</gene>